<dbReference type="InterPro" id="IPR006311">
    <property type="entry name" value="TAT_signal"/>
</dbReference>
<feature type="region of interest" description="Disordered" evidence="1">
    <location>
        <begin position="780"/>
        <end position="803"/>
    </location>
</feature>
<sequence>MTEDTASDRTYRIGATRRRFISTIAAGGALAVGQAAAQSDDDSAGGGSAVNVGTGDTIENADEVTFDERIPVGELAQLFIEFDTPAHPVVGTDIELNAVVLNAVRSDGERAAVGSNTDLTEFEWEGDRILSPLLEPTSWVAGSAVSLDDEFYEEHQLVRLAGTAQQDQRFYDRYGTVPTVWAVAPASERVEPGTTVTVVGTVDYAGREDSAVDFGGGRGVYLNTSRVRRGAERTTIDSSTTSGERASFLGTQLRSRARLTTELANLDYSYETEYPRPAGGSVVAHEGTTEAVDFGGGGTDSASMSTTSQDIVVGDTRPGRWESDGSGDDEADGAQFSNTVAVLDKSGSMGDRDTVSGDQRITVAKQSARSLVDFVGNNNQLGVVAFDGNARTVSRLQPLTDDNRDAIKNDVDDLSSYGNTSISAGLREALGMLRQTDGSKSIILLSDGESSFPTQVLSELKSLGVTIYTIGMGSSADEQLLRRLANETGGQTAFRPQPGQIRQVFQSFSISAQNRSKLTSKRAELTEGDTVSGSATVDGSCDEVQFSLTYPGSRITLQPETPDGELLSESDSVSRRVGETSEIWTVESPQTGDWSFTMTGEQLDRPEMATTEVSADSPIDAELFVNDFHYEQTGMYRVELKATNGSERYTGAQVTLQAQNGETTEEIDLRDDRGGPDPVGDDGIYTGYFHPKETGEYRFTAQISGGNVGELQRDFTRQLTVDEVVDPIRPYEEREPIQPTETPEQVESSVGLFGLLEQYGPVGGVALAAVVLIGALARRFGGGSADDPDEGAEEGTDGDPPEE</sequence>
<dbReference type="PROSITE" id="PS50234">
    <property type="entry name" value="VWFA"/>
    <property type="match status" value="1"/>
</dbReference>
<feature type="region of interest" description="Disordered" evidence="1">
    <location>
        <begin position="313"/>
        <end position="334"/>
    </location>
</feature>
<organism evidence="3 4">
    <name type="scientific">Haloarcula onubensis</name>
    <dbReference type="NCBI Taxonomy" id="2950539"/>
    <lineage>
        <taxon>Archaea</taxon>
        <taxon>Methanobacteriati</taxon>
        <taxon>Methanobacteriota</taxon>
        <taxon>Stenosarchaea group</taxon>
        <taxon>Halobacteria</taxon>
        <taxon>Halobacteriales</taxon>
        <taxon>Haloarculaceae</taxon>
        <taxon>Haloarcula</taxon>
    </lineage>
</organism>
<dbReference type="PANTHER" id="PTHR10579">
    <property type="entry name" value="CALCIUM-ACTIVATED CHLORIDE CHANNEL REGULATOR"/>
    <property type="match status" value="1"/>
</dbReference>
<feature type="domain" description="VWFA" evidence="2">
    <location>
        <begin position="338"/>
        <end position="525"/>
    </location>
</feature>
<dbReference type="EMBL" id="JAMQOS010000004">
    <property type="protein sequence ID" value="MDS0283199.1"/>
    <property type="molecule type" value="Genomic_DNA"/>
</dbReference>
<dbReference type="RefSeq" id="WP_310901033.1">
    <property type="nucleotide sequence ID" value="NZ_JAMQOS010000004.1"/>
</dbReference>
<dbReference type="PROSITE" id="PS51318">
    <property type="entry name" value="TAT"/>
    <property type="match status" value="1"/>
</dbReference>
<evidence type="ECO:0000256" key="1">
    <source>
        <dbReference type="SAM" id="MobiDB-lite"/>
    </source>
</evidence>
<dbReference type="InterPro" id="IPR002035">
    <property type="entry name" value="VWF_A"/>
</dbReference>
<evidence type="ECO:0000313" key="4">
    <source>
        <dbReference type="Proteomes" id="UP001268864"/>
    </source>
</evidence>
<gene>
    <name evidence="3" type="ORF">NDI86_13790</name>
</gene>
<dbReference type="SUPFAM" id="SSF53300">
    <property type="entry name" value="vWA-like"/>
    <property type="match status" value="1"/>
</dbReference>
<dbReference type="InterPro" id="IPR051266">
    <property type="entry name" value="CLCR"/>
</dbReference>
<accession>A0ABU2FR08</accession>
<reference evidence="3 4" key="1">
    <citation type="submission" date="2022-06" db="EMBL/GenBank/DDBJ databases">
        <title>Halomicroarcula sp. a new haloarchaeum isolate from saline soil.</title>
        <authorList>
            <person name="Strakova D."/>
            <person name="Galisteo C."/>
            <person name="Sanchez-Porro C."/>
            <person name="Ventosa A."/>
        </authorList>
    </citation>
    <scope>NUCLEOTIDE SEQUENCE [LARGE SCALE GENOMIC DNA]</scope>
    <source>
        <strain evidence="3 4">S3CR25-11</strain>
    </source>
</reference>
<evidence type="ECO:0000313" key="3">
    <source>
        <dbReference type="EMBL" id="MDS0283199.1"/>
    </source>
</evidence>
<dbReference type="CDD" id="cd00198">
    <property type="entry name" value="vWFA"/>
    <property type="match status" value="1"/>
</dbReference>
<dbReference type="NCBIfam" id="NF041940">
    <property type="entry name" value="choice_anch_X"/>
    <property type="match status" value="1"/>
</dbReference>
<evidence type="ECO:0000259" key="2">
    <source>
        <dbReference type="PROSITE" id="PS50234"/>
    </source>
</evidence>
<comment type="caution">
    <text evidence="3">The sequence shown here is derived from an EMBL/GenBank/DDBJ whole genome shotgun (WGS) entry which is preliminary data.</text>
</comment>
<dbReference type="PANTHER" id="PTHR10579:SF43">
    <property type="entry name" value="ZINC FINGER (C3HC4-TYPE RING FINGER) FAMILY PROTEIN"/>
    <property type="match status" value="1"/>
</dbReference>
<dbReference type="SMART" id="SM00327">
    <property type="entry name" value="VWA"/>
    <property type="match status" value="1"/>
</dbReference>
<proteinExistence type="predicted"/>
<dbReference type="InterPro" id="IPR036465">
    <property type="entry name" value="vWFA_dom_sf"/>
</dbReference>
<feature type="compositionally biased region" description="Acidic residues" evidence="1">
    <location>
        <begin position="786"/>
        <end position="803"/>
    </location>
</feature>
<dbReference type="Pfam" id="PF00092">
    <property type="entry name" value="VWA"/>
    <property type="match status" value="1"/>
</dbReference>
<keyword evidence="4" id="KW-1185">Reference proteome</keyword>
<dbReference type="Proteomes" id="UP001268864">
    <property type="component" value="Unassembled WGS sequence"/>
</dbReference>
<protein>
    <submittedName>
        <fullName evidence="3">VWA domain-containing protein</fullName>
    </submittedName>
</protein>
<dbReference type="Gene3D" id="3.40.50.410">
    <property type="entry name" value="von Willebrand factor, type A domain"/>
    <property type="match status" value="1"/>
</dbReference>
<name>A0ABU2FR08_9EURY</name>
<feature type="region of interest" description="Disordered" evidence="1">
    <location>
        <begin position="660"/>
        <end position="681"/>
    </location>
</feature>